<protein>
    <submittedName>
        <fullName evidence="5">ArsR family transcriptional regulator</fullName>
    </submittedName>
</protein>
<organism evidence="5 6">
    <name type="scientific">Bacillus atrophaeus (strain 1942)</name>
    <dbReference type="NCBI Taxonomy" id="720555"/>
    <lineage>
        <taxon>Bacteria</taxon>
        <taxon>Bacillati</taxon>
        <taxon>Bacillota</taxon>
        <taxon>Bacilli</taxon>
        <taxon>Bacillales</taxon>
        <taxon>Bacillaceae</taxon>
        <taxon>Bacillus</taxon>
    </lineage>
</organism>
<evidence type="ECO:0000259" key="4">
    <source>
        <dbReference type="PROSITE" id="PS50987"/>
    </source>
</evidence>
<dbReference type="EMBL" id="CP002207">
    <property type="protein sequence ID" value="ADP34830.1"/>
    <property type="molecule type" value="Genomic_DNA"/>
</dbReference>
<keyword evidence="1" id="KW-0805">Transcription regulation</keyword>
<dbReference type="PANTHER" id="PTHR33154">
    <property type="entry name" value="TRANSCRIPTIONAL REGULATOR, ARSR FAMILY"/>
    <property type="match status" value="1"/>
</dbReference>
<dbReference type="SMART" id="SM00418">
    <property type="entry name" value="HTH_ARSR"/>
    <property type="match status" value="1"/>
</dbReference>
<gene>
    <name evidence="5" type="ordered locus">BATR1942_19575</name>
</gene>
<evidence type="ECO:0000256" key="2">
    <source>
        <dbReference type="ARBA" id="ARBA00023125"/>
    </source>
</evidence>
<dbReference type="InterPro" id="IPR011991">
    <property type="entry name" value="ArsR-like_HTH"/>
</dbReference>
<sequence length="192" mass="22306">MHHYGFEAKIYDVMDRLKYVTYWRDKKAGLEQSIYKATLSNGQSSSRYAKVKFCNTSNKTEISLKIFNSRKSQSSKIKKRIDISEYNDIIINMEPIEVFKALSNESRLQILQWLKEPDRHFAPHEGIDMNTIGVCVSQITDKLKMTQSTASQYLTILLRAGLIKAERIGKYTYYKRDEEAIGKLADFLKTEI</sequence>
<dbReference type="InterPro" id="IPR051081">
    <property type="entry name" value="HTH_MetalResp_TranReg"/>
</dbReference>
<keyword evidence="6" id="KW-1185">Reference proteome</keyword>
<dbReference type="Pfam" id="PF01022">
    <property type="entry name" value="HTH_5"/>
    <property type="match status" value="1"/>
</dbReference>
<name>A0ABM5M3T2_BACA1</name>
<evidence type="ECO:0000256" key="3">
    <source>
        <dbReference type="ARBA" id="ARBA00023163"/>
    </source>
</evidence>
<dbReference type="Gene3D" id="1.10.10.10">
    <property type="entry name" value="Winged helix-like DNA-binding domain superfamily/Winged helix DNA-binding domain"/>
    <property type="match status" value="1"/>
</dbReference>
<keyword evidence="2" id="KW-0238">DNA-binding</keyword>
<reference evidence="5 6" key="1">
    <citation type="journal article" date="2011" name="Front. Microbiol.">
        <title>Genomic signatures of strain selection and enhancement in Bacillus atrophaeus var. globigii, a historical biowarfare simulant.</title>
        <authorList>
            <person name="Gibbons H.S."/>
            <person name="Broomall S.M."/>
            <person name="McNew L.A."/>
            <person name="Daligault H."/>
            <person name="Chapman C."/>
            <person name="Bruce D."/>
            <person name="Karavis M."/>
            <person name="Krepps M."/>
            <person name="McGregor P.A."/>
            <person name="Hong C."/>
            <person name="Park K.H."/>
            <person name="Akmal A."/>
            <person name="Feldman A."/>
            <person name="Lin J.S."/>
            <person name="Chang W.E."/>
            <person name="Higgs B.W."/>
            <person name="Demirev P."/>
            <person name="Lindquist J."/>
            <person name="Liem A."/>
            <person name="Fochler E."/>
            <person name="Read T.D."/>
            <person name="Tapia R."/>
            <person name="Johnson S."/>
            <person name="Bishop-Lilly K.A."/>
            <person name="Detter C."/>
            <person name="Han C."/>
            <person name="Sozhamannan S."/>
            <person name="Rosenzweig C.N."/>
            <person name="Skowronski E.W."/>
        </authorList>
    </citation>
    <scope>NUCLEOTIDE SEQUENCE [LARGE SCALE GENOMIC DNA]</scope>
    <source>
        <strain evidence="5 6">1942</strain>
    </source>
</reference>
<dbReference type="InterPro" id="IPR036388">
    <property type="entry name" value="WH-like_DNA-bd_sf"/>
</dbReference>
<evidence type="ECO:0000313" key="5">
    <source>
        <dbReference type="EMBL" id="ADP34830.1"/>
    </source>
</evidence>
<dbReference type="CDD" id="cd00090">
    <property type="entry name" value="HTH_ARSR"/>
    <property type="match status" value="1"/>
</dbReference>
<feature type="domain" description="HTH arsR-type" evidence="4">
    <location>
        <begin position="87"/>
        <end position="192"/>
    </location>
</feature>
<dbReference type="Proteomes" id="UP000006867">
    <property type="component" value="Chromosome"/>
</dbReference>
<evidence type="ECO:0000313" key="6">
    <source>
        <dbReference type="Proteomes" id="UP000006867"/>
    </source>
</evidence>
<dbReference type="InterPro" id="IPR001845">
    <property type="entry name" value="HTH_ArsR_DNA-bd_dom"/>
</dbReference>
<dbReference type="InterPro" id="IPR036390">
    <property type="entry name" value="WH_DNA-bd_sf"/>
</dbReference>
<evidence type="ECO:0000256" key="1">
    <source>
        <dbReference type="ARBA" id="ARBA00023015"/>
    </source>
</evidence>
<dbReference type="SUPFAM" id="SSF46785">
    <property type="entry name" value="Winged helix' DNA-binding domain"/>
    <property type="match status" value="1"/>
</dbReference>
<dbReference type="PROSITE" id="PS50987">
    <property type="entry name" value="HTH_ARSR_2"/>
    <property type="match status" value="1"/>
</dbReference>
<keyword evidence="3" id="KW-0804">Transcription</keyword>
<proteinExistence type="predicted"/>
<accession>A0ABM5M3T2</accession>
<dbReference type="PANTHER" id="PTHR33154:SF33">
    <property type="entry name" value="TRANSCRIPTIONAL REPRESSOR SDPR"/>
    <property type="match status" value="1"/>
</dbReference>